<dbReference type="EMBL" id="JAGFMF010012262">
    <property type="protein sequence ID" value="KAG8505415.1"/>
    <property type="molecule type" value="Genomic_DNA"/>
</dbReference>
<gene>
    <name evidence="4" type="ORF">J0S82_015218</name>
</gene>
<accession>A0A8J6DF47</accession>
<protein>
    <submittedName>
        <fullName evidence="4">Heterogeneous nuclear ribonucleoprotein A1</fullName>
    </submittedName>
</protein>
<evidence type="ECO:0000256" key="1">
    <source>
        <dbReference type="ARBA" id="ARBA00022884"/>
    </source>
</evidence>
<dbReference type="Proteomes" id="UP000700334">
    <property type="component" value="Unassembled WGS sequence"/>
</dbReference>
<evidence type="ECO:0000313" key="5">
    <source>
        <dbReference type="Proteomes" id="UP000700334"/>
    </source>
</evidence>
<keyword evidence="3" id="KW-1133">Transmembrane helix</keyword>
<dbReference type="PANTHER" id="PTHR48026">
    <property type="entry name" value="HOMOLOGOUS TO DROSOPHILA SQD (SQUID) PROTEIN"/>
    <property type="match status" value="1"/>
</dbReference>
<sequence length="170" mass="18684">MDARPHEVDVRVVKPKGAMSRDDSQRTSTHLTVRKIVVIGIKETVSGRETAFVNLDNHDSIEQIVIQKTTLGGFGGNNNLGVGKIFSGRGGFGGRHGGDGCIGSGDDYDRFDNDGSNFGYGGTTMILAISIVFKLWTYRRRKKQSSEGEESQHNDREALSYKRFVNSAKQ</sequence>
<feature type="compositionally biased region" description="Basic and acidic residues" evidence="2">
    <location>
        <begin position="144"/>
        <end position="160"/>
    </location>
</feature>
<feature type="non-terminal residue" evidence="4">
    <location>
        <position position="1"/>
    </location>
</feature>
<keyword evidence="3" id="KW-0472">Membrane</keyword>
<dbReference type="GO" id="GO:0000398">
    <property type="term" value="P:mRNA splicing, via spliceosome"/>
    <property type="evidence" value="ECO:0007669"/>
    <property type="project" value="TreeGrafter"/>
</dbReference>
<keyword evidence="3" id="KW-0812">Transmembrane</keyword>
<organism evidence="4 5">
    <name type="scientific">Galemys pyrenaicus</name>
    <name type="common">Iberian desman</name>
    <name type="synonym">Pyrenean desman</name>
    <dbReference type="NCBI Taxonomy" id="202257"/>
    <lineage>
        <taxon>Eukaryota</taxon>
        <taxon>Metazoa</taxon>
        <taxon>Chordata</taxon>
        <taxon>Craniata</taxon>
        <taxon>Vertebrata</taxon>
        <taxon>Euteleostomi</taxon>
        <taxon>Mammalia</taxon>
        <taxon>Eutheria</taxon>
        <taxon>Laurasiatheria</taxon>
        <taxon>Eulipotyphla</taxon>
        <taxon>Talpidae</taxon>
        <taxon>Galemys</taxon>
    </lineage>
</organism>
<dbReference type="GO" id="GO:0071013">
    <property type="term" value="C:catalytic step 2 spliceosome"/>
    <property type="evidence" value="ECO:0007669"/>
    <property type="project" value="TreeGrafter"/>
</dbReference>
<keyword evidence="5" id="KW-1185">Reference proteome</keyword>
<proteinExistence type="predicted"/>
<comment type="caution">
    <text evidence="4">The sequence shown here is derived from an EMBL/GenBank/DDBJ whole genome shotgun (WGS) entry which is preliminary data.</text>
</comment>
<evidence type="ECO:0000256" key="2">
    <source>
        <dbReference type="SAM" id="MobiDB-lite"/>
    </source>
</evidence>
<keyword evidence="1" id="KW-0694">RNA-binding</keyword>
<dbReference type="PANTHER" id="PTHR48026:SF2">
    <property type="entry name" value="HETEROGENEOUS NUCLEAR RIBONUCLEOPROTEIN A1-RELATED"/>
    <property type="match status" value="1"/>
</dbReference>
<feature type="region of interest" description="Disordered" evidence="2">
    <location>
        <begin position="143"/>
        <end position="170"/>
    </location>
</feature>
<dbReference type="AlphaFoldDB" id="A0A8J6DF47"/>
<evidence type="ECO:0000256" key="3">
    <source>
        <dbReference type="SAM" id="Phobius"/>
    </source>
</evidence>
<name>A0A8J6DF47_GALPY</name>
<dbReference type="GO" id="GO:0003730">
    <property type="term" value="F:mRNA 3'-UTR binding"/>
    <property type="evidence" value="ECO:0007669"/>
    <property type="project" value="TreeGrafter"/>
</dbReference>
<feature type="transmembrane region" description="Helical" evidence="3">
    <location>
        <begin position="118"/>
        <end position="136"/>
    </location>
</feature>
<reference evidence="4" key="1">
    <citation type="journal article" date="2021" name="Evol. Appl.">
        <title>The genome of the Pyrenean desman and the effects of bottlenecks and inbreeding on the genomic landscape of an endangered species.</title>
        <authorList>
            <person name="Escoda L."/>
            <person name="Castresana J."/>
        </authorList>
    </citation>
    <scope>NUCLEOTIDE SEQUENCE</scope>
    <source>
        <strain evidence="4">IBE-C5619</strain>
    </source>
</reference>
<keyword evidence="4" id="KW-0687">Ribonucleoprotein</keyword>
<evidence type="ECO:0000313" key="4">
    <source>
        <dbReference type="EMBL" id="KAG8505415.1"/>
    </source>
</evidence>